<name>A0A0J6EB03_9BACI</name>
<dbReference type="InterPro" id="IPR029058">
    <property type="entry name" value="AB_hydrolase_fold"/>
</dbReference>
<accession>A0A0J6EBR5</accession>
<evidence type="ECO:0000256" key="1">
    <source>
        <dbReference type="ARBA" id="ARBA00022428"/>
    </source>
</evidence>
<dbReference type="STRING" id="1664069.BGLY_3638"/>
<proteinExistence type="inferred from homology"/>
<organism evidence="5 7">
    <name type="scientific">Bacillus glycinifermentans</name>
    <dbReference type="NCBI Taxonomy" id="1664069"/>
    <lineage>
        <taxon>Bacteria</taxon>
        <taxon>Bacillati</taxon>
        <taxon>Bacillota</taxon>
        <taxon>Bacilli</taxon>
        <taxon>Bacillales</taxon>
        <taxon>Bacillaceae</taxon>
        <taxon>Bacillus</taxon>
    </lineage>
</organism>
<dbReference type="PRINTS" id="PR00111">
    <property type="entry name" value="ABHYDROLASE"/>
</dbReference>
<reference evidence="5 7" key="1">
    <citation type="journal article" date="2015" name="Int. J. Syst. Evol. Microbiol.">
        <title>Bacillus glycinifermentans sp. nov., isolated from fermented soybean paste.</title>
        <authorList>
            <person name="Kim S.J."/>
            <person name="Dunlap C.A."/>
            <person name="Kwon S.W."/>
            <person name="Rooney A.P."/>
        </authorList>
    </citation>
    <scope>NUCLEOTIDE SEQUENCE [LARGE SCALE GENOMIC DNA]</scope>
    <source>
        <strain evidence="5 7">GO-13</strain>
    </source>
</reference>
<dbReference type="NCBIfam" id="TIGR03695">
    <property type="entry name" value="menH_SHCHC"/>
    <property type="match status" value="1"/>
</dbReference>
<evidence type="ECO:0000313" key="7">
    <source>
        <dbReference type="Proteomes" id="UP000036168"/>
    </source>
</evidence>
<keyword evidence="8" id="KW-1185">Reference proteome</keyword>
<dbReference type="PANTHER" id="PTHR42916:SF1">
    <property type="entry name" value="PROTEIN PHYLLO, CHLOROPLASTIC"/>
    <property type="match status" value="1"/>
</dbReference>
<dbReference type="InterPro" id="IPR022485">
    <property type="entry name" value="SHCHC_synthase_MenH"/>
</dbReference>
<dbReference type="HAMAP" id="MF_01660">
    <property type="entry name" value="MenH"/>
    <property type="match status" value="1"/>
</dbReference>
<evidence type="ECO:0000313" key="5">
    <source>
        <dbReference type="EMBL" id="KRT94590.1"/>
    </source>
</evidence>
<dbReference type="AlphaFoldDB" id="A0A0J6EB03"/>
<dbReference type="Gene3D" id="3.40.50.1820">
    <property type="entry name" value="alpha/beta hydrolase"/>
    <property type="match status" value="1"/>
</dbReference>
<dbReference type="EC" id="4.2.99.20" evidence="3"/>
<dbReference type="InterPro" id="IPR000639">
    <property type="entry name" value="Epox_hydrolase-like"/>
</dbReference>
<dbReference type="RefSeq" id="WP_048355293.1">
    <property type="nucleotide sequence ID" value="NZ_CP095476.1"/>
</dbReference>
<comment type="catalytic activity">
    <reaction evidence="3">
        <text>5-enolpyruvoyl-6-hydroxy-2-succinyl-cyclohex-3-ene-1-carboxylate = (1R,6R)-6-hydroxy-2-succinyl-cyclohexa-2,4-diene-1-carboxylate + pyruvate</text>
        <dbReference type="Rhea" id="RHEA:25597"/>
        <dbReference type="ChEBI" id="CHEBI:15361"/>
        <dbReference type="ChEBI" id="CHEBI:58689"/>
        <dbReference type="ChEBI" id="CHEBI:58818"/>
        <dbReference type="EC" id="4.2.99.20"/>
    </reaction>
</comment>
<evidence type="ECO:0000313" key="6">
    <source>
        <dbReference type="EMBL" id="MEC0485743.1"/>
    </source>
</evidence>
<gene>
    <name evidence="3 6" type="primary">menH</name>
    <name evidence="5" type="ORF">AB447_213080</name>
    <name evidence="6" type="ORF">P8828_12945</name>
</gene>
<dbReference type="Pfam" id="PF00561">
    <property type="entry name" value="Abhydrolase_1"/>
    <property type="match status" value="1"/>
</dbReference>
<dbReference type="GO" id="GO:0070205">
    <property type="term" value="F:2-succinyl-6-hydroxy-2,4-cyclohexadiene-1-carboxylate synthase activity"/>
    <property type="evidence" value="ECO:0007669"/>
    <property type="project" value="UniProtKB-UniRule"/>
</dbReference>
<comment type="pathway">
    <text evidence="3">Quinol/quinone metabolism; 1,4-dihydroxy-2-naphthoate biosynthesis; 1,4-dihydroxy-2-naphthoate from chorismate: step 3/7.</text>
</comment>
<dbReference type="PATRIC" id="fig|1664069.3.peg.538"/>
<comment type="subunit">
    <text evidence="3">Monomer.</text>
</comment>
<reference evidence="6 8" key="3">
    <citation type="submission" date="2023-03" db="EMBL/GenBank/DDBJ databases">
        <title>Agriculturally important microbes genome sequencing.</title>
        <authorList>
            <person name="Dunlap C."/>
        </authorList>
    </citation>
    <scope>NUCLEOTIDE SEQUENCE [LARGE SCALE GENOMIC DNA]</scope>
    <source>
        <strain evidence="6 8">CBP-3203</strain>
    </source>
</reference>
<dbReference type="PRINTS" id="PR00412">
    <property type="entry name" value="EPOXHYDRLASE"/>
</dbReference>
<feature type="domain" description="AB hydrolase-1" evidence="4">
    <location>
        <begin position="28"/>
        <end position="260"/>
    </location>
</feature>
<comment type="similarity">
    <text evidence="3">Belongs to the AB hydrolase superfamily. MenH family.</text>
</comment>
<dbReference type="EMBL" id="LECW02000005">
    <property type="protein sequence ID" value="KRT94590.1"/>
    <property type="molecule type" value="Genomic_DNA"/>
</dbReference>
<evidence type="ECO:0000256" key="2">
    <source>
        <dbReference type="ARBA" id="ARBA00023239"/>
    </source>
</evidence>
<comment type="function">
    <text evidence="3">Catalyzes a proton abstraction reaction that results in 2,5-elimination of pyruvate from 2-succinyl-5-enolpyruvyl-6-hydroxy-3-cyclohexene-1-carboxylate (SEPHCHC) and the formation of 2-succinyl-6-hydroxy-2,4-cyclohexadiene-1-carboxylate (SHCHC).</text>
</comment>
<dbReference type="PANTHER" id="PTHR42916">
    <property type="entry name" value="2-SUCCINYL-5-ENOLPYRUVYL-6-HYDROXY-3-CYCLOHEXENE-1-CARBOXYLATE SYNTHASE"/>
    <property type="match status" value="1"/>
</dbReference>
<evidence type="ECO:0000313" key="8">
    <source>
        <dbReference type="Proteomes" id="UP001341297"/>
    </source>
</evidence>
<evidence type="ECO:0000259" key="4">
    <source>
        <dbReference type="Pfam" id="PF00561"/>
    </source>
</evidence>
<dbReference type="InterPro" id="IPR000073">
    <property type="entry name" value="AB_hydrolase_1"/>
</dbReference>
<sequence>MAVLRLTLRDGTGYEIEDNRASAEKTAVFLHGFTGSAKTWDETDEHFRGIRLIKLNLLGHGKTDSPADNRRYTTEQQVADLLEIFDLLKLKKVDLVGYSMGGRLALSFAITHPERVSGLVLESSSPGLQTEEERRSRRAQDARLVERIINEGIESFVDYWEQIPLFASQLSLEASKRKKIREERLSSNPTGLAGSLAGMGTGSQPSWWDKLGEITFPVLLIAGSLDKKFVEINQNMHRKIPGSRLVIAEQTGHAVHVEEPVFFGKIVSEFIFK</sequence>
<dbReference type="Proteomes" id="UP001341297">
    <property type="component" value="Unassembled WGS sequence"/>
</dbReference>
<dbReference type="SUPFAM" id="SSF53474">
    <property type="entry name" value="alpha/beta-Hydrolases"/>
    <property type="match status" value="1"/>
</dbReference>
<protein>
    <recommendedName>
        <fullName evidence="3">Putative 2-succinyl-6-hydroxy-2,4-cyclohexadiene-1-carboxylate synthase</fullName>
        <shortName evidence="3">SHCHC synthase</shortName>
        <ecNumber evidence="3">4.2.99.20</ecNumber>
    </recommendedName>
</protein>
<dbReference type="GO" id="GO:0009234">
    <property type="term" value="P:menaquinone biosynthetic process"/>
    <property type="evidence" value="ECO:0007669"/>
    <property type="project" value="UniProtKB-UniRule"/>
</dbReference>
<keyword evidence="2 3" id="KW-0456">Lyase</keyword>
<dbReference type="UniPathway" id="UPA00079"/>
<comment type="pathway">
    <text evidence="3">Quinol/quinone metabolism; menaquinone biosynthesis.</text>
</comment>
<comment type="caution">
    <text evidence="5">The sequence shown here is derived from an EMBL/GenBank/DDBJ whole genome shotgun (WGS) entry which is preliminary data.</text>
</comment>
<evidence type="ECO:0000256" key="3">
    <source>
        <dbReference type="HAMAP-Rule" id="MF_01660"/>
    </source>
</evidence>
<dbReference type="EMBL" id="JARRTL010000010">
    <property type="protein sequence ID" value="MEC0485743.1"/>
    <property type="molecule type" value="Genomic_DNA"/>
</dbReference>
<keyword evidence="1 3" id="KW-0474">Menaquinone biosynthesis</keyword>
<accession>A0A0J6EB03</accession>
<dbReference type="UniPathway" id="UPA01057">
    <property type="reaction ID" value="UER00900"/>
</dbReference>
<reference evidence="5" key="2">
    <citation type="submission" date="2015-10" db="EMBL/GenBank/DDBJ databases">
        <authorList>
            <person name="Gilbert D.G."/>
        </authorList>
    </citation>
    <scope>NUCLEOTIDE SEQUENCE</scope>
    <source>
        <strain evidence="5">GO-13</strain>
    </source>
</reference>
<dbReference type="Proteomes" id="UP000036168">
    <property type="component" value="Unassembled WGS sequence"/>
</dbReference>